<organism evidence="1 2">
    <name type="scientific">Smallanthus sonchifolius</name>
    <dbReference type="NCBI Taxonomy" id="185202"/>
    <lineage>
        <taxon>Eukaryota</taxon>
        <taxon>Viridiplantae</taxon>
        <taxon>Streptophyta</taxon>
        <taxon>Embryophyta</taxon>
        <taxon>Tracheophyta</taxon>
        <taxon>Spermatophyta</taxon>
        <taxon>Magnoliopsida</taxon>
        <taxon>eudicotyledons</taxon>
        <taxon>Gunneridae</taxon>
        <taxon>Pentapetalae</taxon>
        <taxon>asterids</taxon>
        <taxon>campanulids</taxon>
        <taxon>Asterales</taxon>
        <taxon>Asteraceae</taxon>
        <taxon>Asteroideae</taxon>
        <taxon>Heliantheae alliance</taxon>
        <taxon>Millerieae</taxon>
        <taxon>Smallanthus</taxon>
    </lineage>
</organism>
<keyword evidence="2" id="KW-1185">Reference proteome</keyword>
<protein>
    <submittedName>
        <fullName evidence="1">Uncharacterized protein</fullName>
    </submittedName>
</protein>
<accession>A0ACB9APU5</accession>
<evidence type="ECO:0000313" key="1">
    <source>
        <dbReference type="EMBL" id="KAI3711660.1"/>
    </source>
</evidence>
<dbReference type="Proteomes" id="UP001056120">
    <property type="component" value="Linkage Group LG24"/>
</dbReference>
<gene>
    <name evidence="1" type="ORF">L1987_70199</name>
</gene>
<proteinExistence type="predicted"/>
<dbReference type="EMBL" id="CM042041">
    <property type="protein sequence ID" value="KAI3711660.1"/>
    <property type="molecule type" value="Genomic_DNA"/>
</dbReference>
<evidence type="ECO:0000313" key="2">
    <source>
        <dbReference type="Proteomes" id="UP001056120"/>
    </source>
</evidence>
<name>A0ACB9APU5_9ASTR</name>
<comment type="caution">
    <text evidence="1">The sequence shown here is derived from an EMBL/GenBank/DDBJ whole genome shotgun (WGS) entry which is preliminary data.</text>
</comment>
<reference evidence="2" key="1">
    <citation type="journal article" date="2022" name="Mol. Ecol. Resour.">
        <title>The genomes of chicory, endive, great burdock and yacon provide insights into Asteraceae palaeo-polyploidization history and plant inulin production.</title>
        <authorList>
            <person name="Fan W."/>
            <person name="Wang S."/>
            <person name="Wang H."/>
            <person name="Wang A."/>
            <person name="Jiang F."/>
            <person name="Liu H."/>
            <person name="Zhao H."/>
            <person name="Xu D."/>
            <person name="Zhang Y."/>
        </authorList>
    </citation>
    <scope>NUCLEOTIDE SEQUENCE [LARGE SCALE GENOMIC DNA]</scope>
    <source>
        <strain evidence="2">cv. Yunnan</strain>
    </source>
</reference>
<sequence>MGATNMVMAYNSTKAYIDLVNEVKGTYNISGHFLLSLLDYVKTIYRADLENRYSEPMLWIGMYIALASVCCVLAMVADLVHGVRSRKLWFPCKYFSINAASLTVISIAMKLPVDLSGSMPGDVDQVAKLGSMAFMCTMMAHLLPSLATMDNNELLTNIIALCVQVVTLVVNVCIQIQTGVISNGEDMGDTLTLDHRDYKHFKLVDITEIPNATLATIYVTLLMVLLMIYVCSSLPILLSKQIKESKFKEEDETISKEVKESLLTVEKLKQHLRNYWIMAGSENPQFVIACSATITAAGVICISTTILHTLTMCWTVAGILGKDYDSDYKWSTLPIIIIQFVGVVLGTIVPLYRCFGSFGFKWLLKKYITYRERTEENLEGIQYVFRFQEEMDLYDGTLEVLLKSWNKLFREGQKQQPRNLNQLILRNTTPRFQGVQKFSKVEHGDCWSLMVVTLTTIAVTLPMIEKVETDCLLNNVREGLEYVALVEKNLNASNDYLIIQNAAEWLWQEVDVRHKWLGIRLKDIASQVNCQEDTTLQIVQLFTEKARNKIRDEEARINIDGDSKFTFICAESMYRITETIVTNDIGNHKELFAQLISWIADITAACLTNLPQVIAMKCHTHLIEKREACVQAATQLLGETNDIINILQDHDLTIMNPDDLPFLDKWRAYLSDP</sequence>
<reference evidence="1 2" key="2">
    <citation type="journal article" date="2022" name="Mol. Ecol. Resour.">
        <title>The genomes of chicory, endive, great burdock and yacon provide insights into Asteraceae paleo-polyploidization history and plant inulin production.</title>
        <authorList>
            <person name="Fan W."/>
            <person name="Wang S."/>
            <person name="Wang H."/>
            <person name="Wang A."/>
            <person name="Jiang F."/>
            <person name="Liu H."/>
            <person name="Zhao H."/>
            <person name="Xu D."/>
            <person name="Zhang Y."/>
        </authorList>
    </citation>
    <scope>NUCLEOTIDE SEQUENCE [LARGE SCALE GENOMIC DNA]</scope>
    <source>
        <strain evidence="2">cv. Yunnan</strain>
        <tissue evidence="1">Leaves</tissue>
    </source>
</reference>